<comment type="caution">
    <text evidence="4">The sequence shown here is derived from an EMBL/GenBank/DDBJ whole genome shotgun (WGS) entry which is preliminary data.</text>
</comment>
<feature type="domain" description="DNA methylase N-4/N-6" evidence="3">
    <location>
        <begin position="9"/>
        <end position="114"/>
    </location>
</feature>
<proteinExistence type="predicted"/>
<gene>
    <name evidence="4" type="ORF">HKBW3S44_01957</name>
</gene>
<evidence type="ECO:0000256" key="1">
    <source>
        <dbReference type="ARBA" id="ARBA00022603"/>
    </source>
</evidence>
<reference evidence="4 5" key="1">
    <citation type="journal article" date="2020" name="Front. Microbiol.">
        <title>Single-cell genomics of novel Actinobacteria with the Wood-Ljungdahl pathway discovered in a serpentinizing system.</title>
        <authorList>
            <person name="Merino N."/>
            <person name="Kawai M."/>
            <person name="Boyd E.S."/>
            <person name="Colman D.R."/>
            <person name="McGlynn S.E."/>
            <person name="Nealson K.H."/>
            <person name="Kurokawa K."/>
            <person name="Hongoh Y."/>
        </authorList>
    </citation>
    <scope>NUCLEOTIDE SEQUENCE [LARGE SCALE GENOMIC DNA]</scope>
    <source>
        <strain evidence="4 5">S44</strain>
    </source>
</reference>
<dbReference type="SUPFAM" id="SSF53335">
    <property type="entry name" value="S-adenosyl-L-methionine-dependent methyltransferases"/>
    <property type="match status" value="1"/>
</dbReference>
<keyword evidence="2 4" id="KW-0808">Transferase</keyword>
<name>A0A6V8Q128_9ACTN</name>
<evidence type="ECO:0000256" key="2">
    <source>
        <dbReference type="ARBA" id="ARBA00022679"/>
    </source>
</evidence>
<sequence>MKSRATNFLNAKKQPLRKHEDICVFYKRQPVYNPQMMPGEPYSRGLRRDRLTGSYGDFKPAVVKSDNGERYPNDVIYIKTAESEGKVWHPTQKPVALGRYLVRTYTNPGDVVLDNAF</sequence>
<evidence type="ECO:0000313" key="4">
    <source>
        <dbReference type="EMBL" id="GFP38277.1"/>
    </source>
</evidence>
<evidence type="ECO:0000313" key="5">
    <source>
        <dbReference type="Proteomes" id="UP000561271"/>
    </source>
</evidence>
<dbReference type="AlphaFoldDB" id="A0A6V8Q128"/>
<dbReference type="EMBL" id="BLSC01000464">
    <property type="protein sequence ID" value="GFP38277.1"/>
    <property type="molecule type" value="Genomic_DNA"/>
</dbReference>
<dbReference type="InterPro" id="IPR029063">
    <property type="entry name" value="SAM-dependent_MTases_sf"/>
</dbReference>
<accession>A0A6V8Q128</accession>
<dbReference type="GO" id="GO:0003677">
    <property type="term" value="F:DNA binding"/>
    <property type="evidence" value="ECO:0007669"/>
    <property type="project" value="InterPro"/>
</dbReference>
<feature type="non-terminal residue" evidence="4">
    <location>
        <position position="117"/>
    </location>
</feature>
<organism evidence="4 5">
    <name type="scientific">Candidatus Hakubella thermalkaliphila</name>
    <dbReference type="NCBI Taxonomy" id="2754717"/>
    <lineage>
        <taxon>Bacteria</taxon>
        <taxon>Bacillati</taxon>
        <taxon>Actinomycetota</taxon>
        <taxon>Actinomycetota incertae sedis</taxon>
        <taxon>Candidatus Hakubellales</taxon>
        <taxon>Candidatus Hakubellaceae</taxon>
        <taxon>Candidatus Hakubella</taxon>
    </lineage>
</organism>
<dbReference type="Gene3D" id="3.40.50.150">
    <property type="entry name" value="Vaccinia Virus protein VP39"/>
    <property type="match status" value="1"/>
</dbReference>
<keyword evidence="1 4" id="KW-0489">Methyltransferase</keyword>
<protein>
    <submittedName>
        <fullName evidence="4">Site-specific DNA-methyltransferase (Adenine-specific)</fullName>
    </submittedName>
</protein>
<dbReference type="GO" id="GO:0032259">
    <property type="term" value="P:methylation"/>
    <property type="evidence" value="ECO:0007669"/>
    <property type="project" value="UniProtKB-KW"/>
</dbReference>
<evidence type="ECO:0000259" key="3">
    <source>
        <dbReference type="Pfam" id="PF01555"/>
    </source>
</evidence>
<dbReference type="Pfam" id="PF01555">
    <property type="entry name" value="N6_N4_Mtase"/>
    <property type="match status" value="1"/>
</dbReference>
<dbReference type="GO" id="GO:0008170">
    <property type="term" value="F:N-methyltransferase activity"/>
    <property type="evidence" value="ECO:0007669"/>
    <property type="project" value="InterPro"/>
</dbReference>
<dbReference type="InterPro" id="IPR002941">
    <property type="entry name" value="DNA_methylase_N4/N6"/>
</dbReference>
<dbReference type="Proteomes" id="UP000561271">
    <property type="component" value="Unassembled WGS sequence"/>
</dbReference>